<organism evidence="1 2">
    <name type="scientific">Pristionchus pacificus</name>
    <name type="common">Parasitic nematode worm</name>
    <dbReference type="NCBI Taxonomy" id="54126"/>
    <lineage>
        <taxon>Eukaryota</taxon>
        <taxon>Metazoa</taxon>
        <taxon>Ecdysozoa</taxon>
        <taxon>Nematoda</taxon>
        <taxon>Chromadorea</taxon>
        <taxon>Rhabditida</taxon>
        <taxon>Rhabditina</taxon>
        <taxon>Diplogasteromorpha</taxon>
        <taxon>Diplogasteroidea</taxon>
        <taxon>Neodiplogasteridae</taxon>
        <taxon>Pristionchus</taxon>
    </lineage>
</organism>
<accession>A0A8R1UUB2</accession>
<gene>
    <name evidence="1" type="primary">WBGene00277359</name>
</gene>
<proteinExistence type="predicted"/>
<reference evidence="2" key="1">
    <citation type="journal article" date="2008" name="Nat. Genet.">
        <title>The Pristionchus pacificus genome provides a unique perspective on nematode lifestyle and parasitism.</title>
        <authorList>
            <person name="Dieterich C."/>
            <person name="Clifton S.W."/>
            <person name="Schuster L.N."/>
            <person name="Chinwalla A."/>
            <person name="Delehaunty K."/>
            <person name="Dinkelacker I."/>
            <person name="Fulton L."/>
            <person name="Fulton R."/>
            <person name="Godfrey J."/>
            <person name="Minx P."/>
            <person name="Mitreva M."/>
            <person name="Roeseler W."/>
            <person name="Tian H."/>
            <person name="Witte H."/>
            <person name="Yang S.P."/>
            <person name="Wilson R.K."/>
            <person name="Sommer R.J."/>
        </authorList>
    </citation>
    <scope>NUCLEOTIDE SEQUENCE [LARGE SCALE GENOMIC DNA]</scope>
    <source>
        <strain evidence="2">PS312</strain>
    </source>
</reference>
<protein>
    <submittedName>
        <fullName evidence="1">Uncharacterized protein</fullName>
    </submittedName>
</protein>
<evidence type="ECO:0000313" key="1">
    <source>
        <dbReference type="EnsemblMetazoa" id="PPA38990.1"/>
    </source>
</evidence>
<name>A0A2A6C9Z8_PRIPA</name>
<evidence type="ECO:0000313" key="2">
    <source>
        <dbReference type="Proteomes" id="UP000005239"/>
    </source>
</evidence>
<dbReference type="AlphaFoldDB" id="A0A2A6C9Z8"/>
<accession>A0A2A6C9Z8</accession>
<sequence length="89" mass="10542">MISLFLLFSLLISIVFSAHVLSFKREFNKEVFAKENIKQFNDRDESGVAVNIPEDINQRNYLGLTREAATQMVNMFIKQYPNEWWRIVQ</sequence>
<keyword evidence="2" id="KW-1185">Reference proteome</keyword>
<dbReference type="Proteomes" id="UP000005239">
    <property type="component" value="Unassembled WGS sequence"/>
</dbReference>
<reference evidence="1" key="2">
    <citation type="submission" date="2022-06" db="UniProtKB">
        <authorList>
            <consortium name="EnsemblMetazoa"/>
        </authorList>
    </citation>
    <scope>IDENTIFICATION</scope>
    <source>
        <strain evidence="1">PS312</strain>
    </source>
</reference>
<dbReference type="EnsemblMetazoa" id="PPA38990.1">
    <property type="protein sequence ID" value="PPA38990.1"/>
    <property type="gene ID" value="WBGene00277359"/>
</dbReference>